<comment type="caution">
    <text evidence="1">The sequence shown here is derived from an EMBL/GenBank/DDBJ whole genome shotgun (WGS) entry which is preliminary data.</text>
</comment>
<proteinExistence type="predicted"/>
<sequence>MDSPAHPAPARRPPWGRRLAWAAAAAAALAGAFALYAEPAFVVMLADQVWACF</sequence>
<dbReference type="AlphaFoldDB" id="A0A328YM08"/>
<organism evidence="1 2">
    <name type="scientific">Paracidovorax anthurii</name>
    <dbReference type="NCBI Taxonomy" id="78229"/>
    <lineage>
        <taxon>Bacteria</taxon>
        <taxon>Pseudomonadati</taxon>
        <taxon>Pseudomonadota</taxon>
        <taxon>Betaproteobacteria</taxon>
        <taxon>Burkholderiales</taxon>
        <taxon>Comamonadaceae</taxon>
        <taxon>Paracidovorax</taxon>
    </lineage>
</organism>
<dbReference type="Proteomes" id="UP000248856">
    <property type="component" value="Unassembled WGS sequence"/>
</dbReference>
<dbReference type="EMBL" id="QLTA01000064">
    <property type="protein sequence ID" value="RAR74384.1"/>
    <property type="molecule type" value="Genomic_DNA"/>
</dbReference>
<reference evidence="1 2" key="1">
    <citation type="submission" date="2018-06" db="EMBL/GenBank/DDBJ databases">
        <title>Genomic Encyclopedia of Archaeal and Bacterial Type Strains, Phase II (KMG-II): from individual species to whole genera.</title>
        <authorList>
            <person name="Goeker M."/>
        </authorList>
    </citation>
    <scope>NUCLEOTIDE SEQUENCE [LARGE SCALE GENOMIC DNA]</scope>
    <source>
        <strain evidence="1 2">CFPB 3232</strain>
    </source>
</reference>
<evidence type="ECO:0000313" key="2">
    <source>
        <dbReference type="Proteomes" id="UP000248856"/>
    </source>
</evidence>
<evidence type="ECO:0000313" key="1">
    <source>
        <dbReference type="EMBL" id="RAR74384.1"/>
    </source>
</evidence>
<dbReference type="RefSeq" id="WP_170146321.1">
    <property type="nucleotide sequence ID" value="NZ_QLTA01000064.1"/>
</dbReference>
<name>A0A328YM08_9BURK</name>
<protein>
    <submittedName>
        <fullName evidence="1">Uncharacterized protein</fullName>
    </submittedName>
</protein>
<gene>
    <name evidence="1" type="ORF">AX018_106419</name>
</gene>
<keyword evidence="2" id="KW-1185">Reference proteome</keyword>
<accession>A0A328YM08</accession>